<dbReference type="GO" id="GO:0003676">
    <property type="term" value="F:nucleic acid binding"/>
    <property type="evidence" value="ECO:0007669"/>
    <property type="project" value="InterPro"/>
</dbReference>
<dbReference type="Gene3D" id="3.30.420.10">
    <property type="entry name" value="Ribonuclease H-like superfamily/Ribonuclease H"/>
    <property type="match status" value="1"/>
</dbReference>
<dbReference type="AlphaFoldDB" id="A0A6P9EBX6"/>
<dbReference type="PANTHER" id="PTHR47723:SF19">
    <property type="entry name" value="POLYNUCLEOTIDYL TRANSFERASE, RIBONUCLEASE H-LIKE SUPERFAMILY PROTEIN"/>
    <property type="match status" value="1"/>
</dbReference>
<dbReference type="InterPro" id="IPR026960">
    <property type="entry name" value="RVT-Znf"/>
</dbReference>
<dbReference type="GO" id="GO:0004523">
    <property type="term" value="F:RNA-DNA hybrid ribonuclease activity"/>
    <property type="evidence" value="ECO:0007669"/>
    <property type="project" value="InterPro"/>
</dbReference>
<gene>
    <name evidence="3" type="primary">LOC109020482</name>
</gene>
<dbReference type="Proteomes" id="UP000235220">
    <property type="component" value="Chromosome 13"/>
</dbReference>
<dbReference type="CDD" id="cd06222">
    <property type="entry name" value="RNase_H_like"/>
    <property type="match status" value="1"/>
</dbReference>
<accession>A0A6P9EBX6</accession>
<dbReference type="InterPro" id="IPR036397">
    <property type="entry name" value="RNaseH_sf"/>
</dbReference>
<evidence type="ECO:0000259" key="1">
    <source>
        <dbReference type="PROSITE" id="PS50879"/>
    </source>
</evidence>
<dbReference type="Pfam" id="PF13966">
    <property type="entry name" value="zf-RVT"/>
    <property type="match status" value="1"/>
</dbReference>
<dbReference type="KEGG" id="jre:109020482"/>
<dbReference type="PROSITE" id="PS50879">
    <property type="entry name" value="RNASE_H_1"/>
    <property type="match status" value="1"/>
</dbReference>
<proteinExistence type="predicted"/>
<evidence type="ECO:0000313" key="3">
    <source>
        <dbReference type="RefSeq" id="XP_035540287.1"/>
    </source>
</evidence>
<feature type="domain" description="RNase H type-1" evidence="1">
    <location>
        <begin position="212"/>
        <end position="341"/>
    </location>
</feature>
<dbReference type="InterPro" id="IPR044730">
    <property type="entry name" value="RNase_H-like_dom_plant"/>
</dbReference>
<dbReference type="Pfam" id="PF13456">
    <property type="entry name" value="RVT_3"/>
    <property type="match status" value="1"/>
</dbReference>
<reference evidence="3" key="1">
    <citation type="submission" date="2025-08" db="UniProtKB">
        <authorList>
            <consortium name="RefSeq"/>
        </authorList>
    </citation>
    <scope>IDENTIFICATION</scope>
    <source>
        <tissue evidence="3">Leaves</tissue>
    </source>
</reference>
<dbReference type="RefSeq" id="XP_035540287.1">
    <property type="nucleotide sequence ID" value="XM_035684394.1"/>
</dbReference>
<dbReference type="PANTHER" id="PTHR47723">
    <property type="entry name" value="OS05G0353850 PROTEIN"/>
    <property type="match status" value="1"/>
</dbReference>
<dbReference type="InterPro" id="IPR002156">
    <property type="entry name" value="RNaseH_domain"/>
</dbReference>
<keyword evidence="2" id="KW-1185">Reference proteome</keyword>
<dbReference type="InParanoid" id="A0A6P9EBX6"/>
<dbReference type="SUPFAM" id="SSF53098">
    <property type="entry name" value="Ribonuclease H-like"/>
    <property type="match status" value="1"/>
</dbReference>
<dbReference type="GeneID" id="109020482"/>
<evidence type="ECO:0000313" key="2">
    <source>
        <dbReference type="Proteomes" id="UP000235220"/>
    </source>
</evidence>
<sequence length="373" mass="42428">MDGDVSLWWDKWSPLEPLGVLSTNISMPRLSIKDCKLDLGWNEELLTNLLGREKALEVLMQLGNSRQGLDKLIWMGNPDGKVSMKNAWEKTRRRAPALSCFNWIWNSCLPKNISMTMWQANHEGLPVDDNLRKVAAPIVSKCVCCESGAYEDMDHVLSRGEVAQYVWRKVGLKLKAAEKWNKVDDAVLMDLGVPIKHKTRKEVRLVGWKKPRDGWYKLNTDGCSLGNPRRLGVGGVIRDEKGDLRLAYAEEIPEGTNNNAELISLLHGLRHCRDMGLQLVEVEMDSNILVNWLRKSICGIWYLEDFWEEIMQLLSSIRYTVQHIYREGNALADSLAKLGAAGSYCRWRNSVDLPTQLKGIYRVEKAGLPALRI</sequence>
<name>A0A6P9EBX6_JUGRE</name>
<dbReference type="InterPro" id="IPR012337">
    <property type="entry name" value="RNaseH-like_sf"/>
</dbReference>
<organism evidence="2 3">
    <name type="scientific">Juglans regia</name>
    <name type="common">English walnut</name>
    <dbReference type="NCBI Taxonomy" id="51240"/>
    <lineage>
        <taxon>Eukaryota</taxon>
        <taxon>Viridiplantae</taxon>
        <taxon>Streptophyta</taxon>
        <taxon>Embryophyta</taxon>
        <taxon>Tracheophyta</taxon>
        <taxon>Spermatophyta</taxon>
        <taxon>Magnoliopsida</taxon>
        <taxon>eudicotyledons</taxon>
        <taxon>Gunneridae</taxon>
        <taxon>Pentapetalae</taxon>
        <taxon>rosids</taxon>
        <taxon>fabids</taxon>
        <taxon>Fagales</taxon>
        <taxon>Juglandaceae</taxon>
        <taxon>Juglans</taxon>
    </lineage>
</organism>
<dbReference type="OrthoDB" id="1302069at2759"/>
<protein>
    <submittedName>
        <fullName evidence="3">Uncharacterized protein LOC109020482</fullName>
    </submittedName>
</protein>
<dbReference type="InterPro" id="IPR053151">
    <property type="entry name" value="RNase_H-like"/>
</dbReference>